<feature type="region of interest" description="Disordered" evidence="1">
    <location>
        <begin position="1139"/>
        <end position="1173"/>
    </location>
</feature>
<keyword evidence="2" id="KW-1133">Transmembrane helix</keyword>
<gene>
    <name evidence="3" type="ORF">MGAL_10B057142</name>
</gene>
<feature type="region of interest" description="Disordered" evidence="1">
    <location>
        <begin position="213"/>
        <end position="260"/>
    </location>
</feature>
<feature type="compositionally biased region" description="Low complexity" evidence="1">
    <location>
        <begin position="1011"/>
        <end position="1049"/>
    </location>
</feature>
<keyword evidence="4" id="KW-1185">Reference proteome</keyword>
<feature type="region of interest" description="Disordered" evidence="1">
    <location>
        <begin position="994"/>
        <end position="1049"/>
    </location>
</feature>
<evidence type="ECO:0000313" key="3">
    <source>
        <dbReference type="EMBL" id="VDI11606.1"/>
    </source>
</evidence>
<feature type="compositionally biased region" description="Polar residues" evidence="1">
    <location>
        <begin position="789"/>
        <end position="799"/>
    </location>
</feature>
<evidence type="ECO:0000256" key="2">
    <source>
        <dbReference type="SAM" id="Phobius"/>
    </source>
</evidence>
<feature type="compositionally biased region" description="Polar residues" evidence="1">
    <location>
        <begin position="843"/>
        <end position="858"/>
    </location>
</feature>
<feature type="transmembrane region" description="Helical" evidence="2">
    <location>
        <begin position="6"/>
        <end position="22"/>
    </location>
</feature>
<dbReference type="Proteomes" id="UP000596742">
    <property type="component" value="Unassembled WGS sequence"/>
</dbReference>
<protein>
    <submittedName>
        <fullName evidence="3">Nuclear pore complex protein Nup121</fullName>
    </submittedName>
</protein>
<feature type="compositionally biased region" description="Low complexity" evidence="1">
    <location>
        <begin position="912"/>
        <end position="926"/>
    </location>
</feature>
<feature type="compositionally biased region" description="Polar residues" evidence="1">
    <location>
        <begin position="219"/>
        <end position="228"/>
    </location>
</feature>
<evidence type="ECO:0000256" key="1">
    <source>
        <dbReference type="SAM" id="MobiDB-lite"/>
    </source>
</evidence>
<name>A0A8B6CY43_MYTGA</name>
<feature type="compositionally biased region" description="Low complexity" evidence="1">
    <location>
        <begin position="869"/>
        <end position="896"/>
    </location>
</feature>
<feature type="region of interest" description="Disordered" evidence="1">
    <location>
        <begin position="1106"/>
        <end position="1127"/>
    </location>
</feature>
<feature type="compositionally biased region" description="Polar residues" evidence="1">
    <location>
        <begin position="927"/>
        <end position="939"/>
    </location>
</feature>
<feature type="region of interest" description="Disordered" evidence="1">
    <location>
        <begin position="789"/>
        <end position="939"/>
    </location>
</feature>
<feature type="region of interest" description="Disordered" evidence="1">
    <location>
        <begin position="582"/>
        <end position="602"/>
    </location>
</feature>
<accession>A0A8B6CY43</accession>
<proteinExistence type="predicted"/>
<comment type="caution">
    <text evidence="3">The sequence shown here is derived from an EMBL/GenBank/DDBJ whole genome shotgun (WGS) entry which is preliminary data.</text>
</comment>
<keyword evidence="2" id="KW-0812">Transmembrane</keyword>
<feature type="compositionally biased region" description="Basic residues" evidence="1">
    <location>
        <begin position="1161"/>
        <end position="1173"/>
    </location>
</feature>
<dbReference type="AlphaFoldDB" id="A0A8B6CY43"/>
<feature type="region of interest" description="Disordered" evidence="1">
    <location>
        <begin position="293"/>
        <end position="329"/>
    </location>
</feature>
<reference evidence="3" key="1">
    <citation type="submission" date="2018-11" db="EMBL/GenBank/DDBJ databases">
        <authorList>
            <person name="Alioto T."/>
            <person name="Alioto T."/>
        </authorList>
    </citation>
    <scope>NUCLEOTIDE SEQUENCE</scope>
</reference>
<sequence>MNDFKPFYLILLLLSSVIFLYLSFKSIVLLTVLAVAVIWGSNVVNGSWKNTNTQKLTAYKLKKQKPFSHEKKTKIKLSNKKNSYDPSFKKFFNANSEAEMPSTVKLTPGINRQKTSINRSQTFSSPSPYLRTSLLNSSCSFLERSDGNLSMSKANGHSRSPAPFLPSIKRALGVSEYSPRQENSVVPPSYQNYPSQASPGFVPAVRLIKRERSHLGHQKSPSVRSSNVVRIAPPEPHKLSSPRLFHIQTSSTDSRRTPDTQAVIQALKEKSLKRSYGGYDHDLDTSYTDYPVQQAKRRRQDSQQSNSSTSSLPPLPDSLPDLSSSGYTIPRLETPTLKRSALIDDWDDSCSAKKLRKDGRVNSILSSLSSSQRVAEKEVQVKRKVSTNGKENNPSIPKLTKKDTTEKVSLDQVSYTFHFFTQNFIIFMFRRSDTVIISTTEGVEDTPSKETDTPIKDTSLDSSVTVDKPKMVTLNQSFSARKRQTSLYSGLNKSFQKVPHANVIASMEDYENDMGAEKKRVQDMLEGIHQAENEKEKEKEASKKSTAFGTSVKASETVPTIAQVSGFQTSSLVTTSTSTVSSAGLSLTSTGSIPSSTSTSSVTTAAASNPMMFKFATVKSSSPLKTTTQGGLMSGSSPIGGINSSAGGNTTTVTSAGMALSTGFSVSAVSASGAPKTAVPPFGLSTAPGTSAPSGLNFGTTVTPASSTPLQSGFNFGSQPGLSSVPGFGTTSTATPTVTTTAPPPYSFNTNVTTVPLATPAPSGFNFGLATSAPGAPGTGQTASVFGTQQGAPTFGAQTQASQSFGSQPPPPQSTAASFGMQPSTNATTTTNSTGTNPTASTFNFKPFNNQTPAHQPTKQPPMFGSQPGAGLSTFGSAGSTATTTPGFGGTPSSFGQATSTAPSGGFNFGASTSSFGSQSTTGFGQPSASSAKQFGTSGFGAASTQPGFSVTTASTTFGQGTTNMFGTTTTTASSFGQGSSSFGTTSSVTGFGTTGPFGQSSLPKSTSSASFGPSGTTFGQGSTTSGPTFGQGSTTTGPTFGQGSTSFGATAKTTASGFGGTSGFSFGQASNTFGTASTQASGSGNFAFGTPAKTTQPAANSAYNFASSSGVPSTPNNKPGANASFVTPTGMATPVFGTPTGGATPNMFNVGGTGSIPKPRVARRGRRPVRGR</sequence>
<dbReference type="EMBL" id="UYJE01002534">
    <property type="protein sequence ID" value="VDI11606.1"/>
    <property type="molecule type" value="Genomic_DNA"/>
</dbReference>
<dbReference type="OrthoDB" id="6162375at2759"/>
<feature type="compositionally biased region" description="Polar residues" evidence="1">
    <location>
        <begin position="1111"/>
        <end position="1127"/>
    </location>
</feature>
<evidence type="ECO:0000313" key="4">
    <source>
        <dbReference type="Proteomes" id="UP000596742"/>
    </source>
</evidence>
<keyword evidence="2" id="KW-0472">Membrane</keyword>
<organism evidence="3 4">
    <name type="scientific">Mytilus galloprovincialis</name>
    <name type="common">Mediterranean mussel</name>
    <dbReference type="NCBI Taxonomy" id="29158"/>
    <lineage>
        <taxon>Eukaryota</taxon>
        <taxon>Metazoa</taxon>
        <taxon>Spiralia</taxon>
        <taxon>Lophotrochozoa</taxon>
        <taxon>Mollusca</taxon>
        <taxon>Bivalvia</taxon>
        <taxon>Autobranchia</taxon>
        <taxon>Pteriomorphia</taxon>
        <taxon>Mytilida</taxon>
        <taxon>Mytiloidea</taxon>
        <taxon>Mytilidae</taxon>
        <taxon>Mytilinae</taxon>
        <taxon>Mytilus</taxon>
    </lineage>
</organism>
<feature type="compositionally biased region" description="Low complexity" evidence="1">
    <location>
        <begin position="302"/>
        <end position="325"/>
    </location>
</feature>
<feature type="compositionally biased region" description="Low complexity" evidence="1">
    <location>
        <begin position="823"/>
        <end position="842"/>
    </location>
</feature>